<comment type="caution">
    <text evidence="2">The sequence shown here is derived from an EMBL/GenBank/DDBJ whole genome shotgun (WGS) entry which is preliminary data.</text>
</comment>
<reference evidence="3" key="1">
    <citation type="journal article" date="2019" name="Int. J. Syst. Evol. Microbiol.">
        <title>The Global Catalogue of Microorganisms (GCM) 10K type strain sequencing project: providing services to taxonomists for standard genome sequencing and annotation.</title>
        <authorList>
            <consortium name="The Broad Institute Genomics Platform"/>
            <consortium name="The Broad Institute Genome Sequencing Center for Infectious Disease"/>
            <person name="Wu L."/>
            <person name="Ma J."/>
        </authorList>
    </citation>
    <scope>NUCLEOTIDE SEQUENCE [LARGE SCALE GENOMIC DNA]</scope>
    <source>
        <strain evidence="3">LMG 29247</strain>
    </source>
</reference>
<evidence type="ECO:0000313" key="3">
    <source>
        <dbReference type="Proteomes" id="UP001597304"/>
    </source>
</evidence>
<evidence type="ECO:0000259" key="1">
    <source>
        <dbReference type="Pfam" id="PF19419"/>
    </source>
</evidence>
<sequence>MAKKPKTARRVKFHLLVPVISTAHAPSAEDFDELSKLNMVAKYEHGGFVFIGTEKPQSIVWPEWMDPIVEWFQSAYPGENWLRFDSAGDEIDGLYLYDW</sequence>
<dbReference type="RefSeq" id="WP_147914617.1">
    <property type="nucleotide sequence ID" value="NZ_JBHUEJ010000010.1"/>
</dbReference>
<dbReference type="EMBL" id="JBHUEJ010000010">
    <property type="protein sequence ID" value="MFD1709815.1"/>
    <property type="molecule type" value="Genomic_DNA"/>
</dbReference>
<organism evidence="2 3">
    <name type="scientific">Ottowia flava</name>
    <dbReference type="NCBI Taxonomy" id="2675430"/>
    <lineage>
        <taxon>Bacteria</taxon>
        <taxon>Pseudomonadati</taxon>
        <taxon>Pseudomonadota</taxon>
        <taxon>Betaproteobacteria</taxon>
        <taxon>Burkholderiales</taxon>
        <taxon>Comamonadaceae</taxon>
        <taxon>Ottowia</taxon>
    </lineage>
</organism>
<dbReference type="Pfam" id="PF19419">
    <property type="entry name" value="DUF5983"/>
    <property type="match status" value="1"/>
</dbReference>
<gene>
    <name evidence="2" type="ORF">ACFSF0_04305</name>
</gene>
<dbReference type="Proteomes" id="UP001597304">
    <property type="component" value="Unassembled WGS sequence"/>
</dbReference>
<feature type="domain" description="DUF5983" evidence="1">
    <location>
        <begin position="18"/>
        <end position="99"/>
    </location>
</feature>
<proteinExistence type="predicted"/>
<keyword evidence="3" id="KW-1185">Reference proteome</keyword>
<protein>
    <recommendedName>
        <fullName evidence="1">DUF5983 domain-containing protein</fullName>
    </recommendedName>
</protein>
<dbReference type="InterPro" id="IPR046025">
    <property type="entry name" value="DUF5983"/>
</dbReference>
<evidence type="ECO:0000313" key="2">
    <source>
        <dbReference type="EMBL" id="MFD1709815.1"/>
    </source>
</evidence>
<accession>A0ABW4KP90</accession>
<name>A0ABW4KP90_9BURK</name>